<dbReference type="PRINTS" id="PR00039">
    <property type="entry name" value="HTHLYSR"/>
</dbReference>
<evidence type="ECO:0000313" key="7">
    <source>
        <dbReference type="Proteomes" id="UP001226867"/>
    </source>
</evidence>
<dbReference type="GO" id="GO:0003677">
    <property type="term" value="F:DNA binding"/>
    <property type="evidence" value="ECO:0007669"/>
    <property type="project" value="UniProtKB-KW"/>
</dbReference>
<keyword evidence="2" id="KW-0805">Transcription regulation</keyword>
<proteinExistence type="inferred from homology"/>
<gene>
    <name evidence="6" type="ORF">J2W36_004386</name>
</gene>
<dbReference type="InterPro" id="IPR050950">
    <property type="entry name" value="HTH-type_LysR_regulators"/>
</dbReference>
<keyword evidence="3 6" id="KW-0238">DNA-binding</keyword>
<evidence type="ECO:0000313" key="6">
    <source>
        <dbReference type="EMBL" id="MDP9902110.1"/>
    </source>
</evidence>
<dbReference type="RefSeq" id="WP_307691871.1">
    <property type="nucleotide sequence ID" value="NZ_JAUSRO010000016.1"/>
</dbReference>
<accession>A0ABT9SCN0</accession>
<dbReference type="Gene3D" id="3.40.190.290">
    <property type="match status" value="1"/>
</dbReference>
<evidence type="ECO:0000256" key="2">
    <source>
        <dbReference type="ARBA" id="ARBA00023015"/>
    </source>
</evidence>
<evidence type="ECO:0000256" key="3">
    <source>
        <dbReference type="ARBA" id="ARBA00023125"/>
    </source>
</evidence>
<dbReference type="InterPro" id="IPR000847">
    <property type="entry name" value="LysR_HTH_N"/>
</dbReference>
<reference evidence="6 7" key="1">
    <citation type="submission" date="2023-07" db="EMBL/GenBank/DDBJ databases">
        <title>Sorghum-associated microbial communities from plants grown in Nebraska, USA.</title>
        <authorList>
            <person name="Schachtman D."/>
        </authorList>
    </citation>
    <scope>NUCLEOTIDE SEQUENCE [LARGE SCALE GENOMIC DNA]</scope>
    <source>
        <strain evidence="6 7">DS1607</strain>
    </source>
</reference>
<dbReference type="SUPFAM" id="SSF46785">
    <property type="entry name" value="Winged helix' DNA-binding domain"/>
    <property type="match status" value="1"/>
</dbReference>
<dbReference type="Pfam" id="PF00126">
    <property type="entry name" value="HTH_1"/>
    <property type="match status" value="1"/>
</dbReference>
<dbReference type="Gene3D" id="1.10.10.10">
    <property type="entry name" value="Winged helix-like DNA-binding domain superfamily/Winged helix DNA-binding domain"/>
    <property type="match status" value="1"/>
</dbReference>
<evidence type="ECO:0000256" key="4">
    <source>
        <dbReference type="ARBA" id="ARBA00023163"/>
    </source>
</evidence>
<feature type="domain" description="HTH lysR-type" evidence="5">
    <location>
        <begin position="12"/>
        <end position="61"/>
    </location>
</feature>
<dbReference type="PROSITE" id="PS50931">
    <property type="entry name" value="HTH_LYSR"/>
    <property type="match status" value="1"/>
</dbReference>
<dbReference type="InterPro" id="IPR036388">
    <property type="entry name" value="WH-like_DNA-bd_sf"/>
</dbReference>
<comment type="similarity">
    <text evidence="1">Belongs to the LysR transcriptional regulatory family.</text>
</comment>
<dbReference type="PANTHER" id="PTHR30419">
    <property type="entry name" value="HTH-TYPE TRANSCRIPTIONAL REGULATOR YBHD"/>
    <property type="match status" value="1"/>
</dbReference>
<keyword evidence="4" id="KW-0804">Transcription</keyword>
<dbReference type="EMBL" id="JAUSRO010000016">
    <property type="protein sequence ID" value="MDP9902110.1"/>
    <property type="molecule type" value="Genomic_DNA"/>
</dbReference>
<dbReference type="SUPFAM" id="SSF53850">
    <property type="entry name" value="Periplasmic binding protein-like II"/>
    <property type="match status" value="1"/>
</dbReference>
<keyword evidence="7" id="KW-1185">Reference proteome</keyword>
<evidence type="ECO:0000259" key="5">
    <source>
        <dbReference type="PROSITE" id="PS50931"/>
    </source>
</evidence>
<name>A0ABT9SCN0_9BURK</name>
<dbReference type="InterPro" id="IPR036390">
    <property type="entry name" value="WH_DNA-bd_sf"/>
</dbReference>
<organism evidence="6 7">
    <name type="scientific">Variovorax ginsengisoli</name>
    <dbReference type="NCBI Taxonomy" id="363844"/>
    <lineage>
        <taxon>Bacteria</taxon>
        <taxon>Pseudomonadati</taxon>
        <taxon>Pseudomonadota</taxon>
        <taxon>Betaproteobacteria</taxon>
        <taxon>Burkholderiales</taxon>
        <taxon>Comamonadaceae</taxon>
        <taxon>Variovorax</taxon>
    </lineage>
</organism>
<sequence>MTPVLSIPMRHFLEVARSGSVNQAAARLYVAASAVSRQIVKLEESLGTALFERRPRGMVLTPAGERLAAHLRHTVLDSEQVIEQVRDLGGQRAGRIRVAVTEGFAGNLMPHAMREFQALHDHSRFELHVGAPSEVSALLARAEADIGLKYVVAPETGLQVAHSVVAPVYAAMSPAHPLARQRVVQVSDVVRYPLVVGSRGVTTTRQLFDLACSEQGLQYQANFVSNFSAALLPLMRTPDILLAGLHTLAHLINAGTLVARPFAEVQLQQRRLQVLQLEGRTLPVLAQSFVEHLLGVLTLTGRRRLGRARQGAISPLP</sequence>
<dbReference type="Proteomes" id="UP001226867">
    <property type="component" value="Unassembled WGS sequence"/>
</dbReference>
<dbReference type="Pfam" id="PF03466">
    <property type="entry name" value="LysR_substrate"/>
    <property type="match status" value="1"/>
</dbReference>
<comment type="caution">
    <text evidence="6">The sequence shown here is derived from an EMBL/GenBank/DDBJ whole genome shotgun (WGS) entry which is preliminary data.</text>
</comment>
<protein>
    <submittedName>
        <fullName evidence="6">DNA-binding transcriptional LysR family regulator</fullName>
    </submittedName>
</protein>
<evidence type="ECO:0000256" key="1">
    <source>
        <dbReference type="ARBA" id="ARBA00009437"/>
    </source>
</evidence>
<dbReference type="InterPro" id="IPR005119">
    <property type="entry name" value="LysR_subst-bd"/>
</dbReference>